<evidence type="ECO:0000313" key="1">
    <source>
        <dbReference type="EMBL" id="EAT88361.1"/>
    </source>
</evidence>
<dbReference type="AlphaFoldDB" id="Q0UUG3"/>
<sequence>MTSASCAPGEERFLFLVTTVDAGSLFSLDLPCRLPLTALMRTLATPRVVRCDEHDGGHGSHTNDYQHELQHFRICHPDPLPTVWRLGTWQRISSSSTIPIASQFTPQFIHPCCSNYPRLSHITEWGAPKKELTPRSSLMFVTQCSSGSLLLVVHSALRSHQSRFLGPIDDHCGELYVMLQNPSMTPVDVP</sequence>
<proteinExistence type="predicted"/>
<name>Q0UUG3_PHANO</name>
<dbReference type="GeneID" id="5971882"/>
<organism evidence="1 2">
    <name type="scientific">Phaeosphaeria nodorum (strain SN15 / ATCC MYA-4574 / FGSC 10173)</name>
    <name type="common">Glume blotch fungus</name>
    <name type="synonym">Parastagonospora nodorum</name>
    <dbReference type="NCBI Taxonomy" id="321614"/>
    <lineage>
        <taxon>Eukaryota</taxon>
        <taxon>Fungi</taxon>
        <taxon>Dikarya</taxon>
        <taxon>Ascomycota</taxon>
        <taxon>Pezizomycotina</taxon>
        <taxon>Dothideomycetes</taxon>
        <taxon>Pleosporomycetidae</taxon>
        <taxon>Pleosporales</taxon>
        <taxon>Pleosporineae</taxon>
        <taxon>Phaeosphaeriaceae</taxon>
        <taxon>Parastagonospora</taxon>
    </lineage>
</organism>
<reference evidence="2" key="1">
    <citation type="journal article" date="2007" name="Plant Cell">
        <title>Dothideomycete-plant interactions illuminated by genome sequencing and EST analysis of the wheat pathogen Stagonospora nodorum.</title>
        <authorList>
            <person name="Hane J.K."/>
            <person name="Lowe R.G."/>
            <person name="Solomon P.S."/>
            <person name="Tan K.C."/>
            <person name="Schoch C.L."/>
            <person name="Spatafora J.W."/>
            <person name="Crous P.W."/>
            <person name="Kodira C."/>
            <person name="Birren B.W."/>
            <person name="Galagan J.E."/>
            <person name="Torriani S.F."/>
            <person name="McDonald B.A."/>
            <person name="Oliver R.P."/>
        </authorList>
    </citation>
    <scope>NUCLEOTIDE SEQUENCE [LARGE SCALE GENOMIC DNA]</scope>
    <source>
        <strain evidence="2">SN15 / ATCC MYA-4574 / FGSC 10173</strain>
    </source>
</reference>
<dbReference type="RefSeq" id="XP_001795014.1">
    <property type="nucleotide sequence ID" value="XM_001794962.1"/>
</dbReference>
<dbReference type="KEGG" id="pno:SNOG_04601"/>
<dbReference type="InParanoid" id="Q0UUG3"/>
<dbReference type="Proteomes" id="UP000001055">
    <property type="component" value="Unassembled WGS sequence"/>
</dbReference>
<accession>Q0UUG3</accession>
<protein>
    <submittedName>
        <fullName evidence="1">Uncharacterized protein</fullName>
    </submittedName>
</protein>
<dbReference type="EMBL" id="CH445330">
    <property type="protein sequence ID" value="EAT88361.1"/>
    <property type="molecule type" value="Genomic_DNA"/>
</dbReference>
<gene>
    <name evidence="1" type="ORF">SNOG_04601</name>
</gene>
<evidence type="ECO:0000313" key="2">
    <source>
        <dbReference type="Proteomes" id="UP000001055"/>
    </source>
</evidence>